<proteinExistence type="predicted"/>
<feature type="repeat" description="PPR" evidence="2">
    <location>
        <begin position="350"/>
        <end position="384"/>
    </location>
</feature>
<evidence type="ECO:0000256" key="2">
    <source>
        <dbReference type="PROSITE-ProRule" id="PRU00708"/>
    </source>
</evidence>
<name>A0AAP0JHL8_9MAGN</name>
<dbReference type="EMBL" id="JBBNAG010000005">
    <property type="protein sequence ID" value="KAK9133546.1"/>
    <property type="molecule type" value="Genomic_DNA"/>
</dbReference>
<dbReference type="NCBIfam" id="TIGR00756">
    <property type="entry name" value="PPR"/>
    <property type="match status" value="1"/>
</dbReference>
<evidence type="ECO:0008006" key="5">
    <source>
        <dbReference type="Google" id="ProtNLM"/>
    </source>
</evidence>
<gene>
    <name evidence="3" type="ORF">Scep_013074</name>
</gene>
<dbReference type="Proteomes" id="UP001419268">
    <property type="component" value="Unassembled WGS sequence"/>
</dbReference>
<accession>A0AAP0JHL8</accession>
<comment type="caution">
    <text evidence="3">The sequence shown here is derived from an EMBL/GenBank/DDBJ whole genome shotgun (WGS) entry which is preliminary data.</text>
</comment>
<organism evidence="3 4">
    <name type="scientific">Stephania cephalantha</name>
    <dbReference type="NCBI Taxonomy" id="152367"/>
    <lineage>
        <taxon>Eukaryota</taxon>
        <taxon>Viridiplantae</taxon>
        <taxon>Streptophyta</taxon>
        <taxon>Embryophyta</taxon>
        <taxon>Tracheophyta</taxon>
        <taxon>Spermatophyta</taxon>
        <taxon>Magnoliopsida</taxon>
        <taxon>Ranunculales</taxon>
        <taxon>Menispermaceae</taxon>
        <taxon>Menispermoideae</taxon>
        <taxon>Cissampelideae</taxon>
        <taxon>Stephania</taxon>
    </lineage>
</organism>
<keyword evidence="1" id="KW-0677">Repeat</keyword>
<keyword evidence="4" id="KW-1185">Reference proteome</keyword>
<dbReference type="PROSITE" id="PS51375">
    <property type="entry name" value="PPR"/>
    <property type="match status" value="1"/>
</dbReference>
<evidence type="ECO:0000313" key="3">
    <source>
        <dbReference type="EMBL" id="KAK9133546.1"/>
    </source>
</evidence>
<evidence type="ECO:0000256" key="1">
    <source>
        <dbReference type="ARBA" id="ARBA00022737"/>
    </source>
</evidence>
<dbReference type="PANTHER" id="PTHR47262">
    <property type="entry name" value="OS02G0132600 PROTEIN"/>
    <property type="match status" value="1"/>
</dbReference>
<dbReference type="InterPro" id="IPR002885">
    <property type="entry name" value="PPR_rpt"/>
</dbReference>
<sequence length="686" mass="78327">MCGEKLGTEATLKVFGKLGRETGAKEYNALIRLCIDKAKSSDDEEAALDHIHNAYQLFKGMREQGFRIEEETYGPFLMYLIDVRMIDEFHFFTSVIKGETDAVFPRLGYYEMLLWIRVKNDDKVKELCNSTRVDNDGNGIDTAGNYLLALCENDKKEELLQLLKIVDITKTPPLEFVPSIFKSLGRLLLEDHAEKTISAFKSSEIGAENISYFIWNYVINMPNQLVEDVIPKFNSLHEKLDVTPSSKSFEKLIENFCDSAEVHAALSVVDEICRLGLPLSSELFNPILQAVEENCEFELVNSIYDAMRRHDLNPNGEMFRCMINLRVKMKDFQGAYNMLADMKILGMEPTASIYNCILAGYFREKNIHAALKIVDQMKSDSVEPDSQTFSYLICNCECEEDIIKYYEEMRNARVRATKQVYMSLINAYANCGQFEKAKQVLGEQGIPVKNINEIKSVLVSVLASSEHLSDALEIYDEVLQSGGHLEPKAIISLIDNLHCEGNLDRMLQLLGELSNLDFWLDGCSRVVSYCIRHENLCAVVELLKQIKDKDAAFTKTVLEQVVFCQISETKHMSLNLGLDLIKECKEILNIHPSRSCLDFLLRGCIVAKDPHHARLIWKEYEEAKLPYSSLTFLSMCKVLCDSREHKAARDMLKRIDKEDPHVRHLIKICRETFKTSKEIEGARRAL</sequence>
<dbReference type="Gene3D" id="1.25.40.10">
    <property type="entry name" value="Tetratricopeptide repeat domain"/>
    <property type="match status" value="2"/>
</dbReference>
<dbReference type="InterPro" id="IPR011990">
    <property type="entry name" value="TPR-like_helical_dom_sf"/>
</dbReference>
<dbReference type="PANTHER" id="PTHR47262:SF1">
    <property type="entry name" value="OS02G0132600 PROTEIN"/>
    <property type="match status" value="1"/>
</dbReference>
<protein>
    <recommendedName>
        <fullName evidence="5">Pentatricopeptide repeat-containing protein</fullName>
    </recommendedName>
</protein>
<reference evidence="3 4" key="1">
    <citation type="submission" date="2024-01" db="EMBL/GenBank/DDBJ databases">
        <title>Genome assemblies of Stephania.</title>
        <authorList>
            <person name="Yang L."/>
        </authorList>
    </citation>
    <scope>NUCLEOTIDE SEQUENCE [LARGE SCALE GENOMIC DNA]</scope>
    <source>
        <strain evidence="3">JXDWG</strain>
        <tissue evidence="3">Leaf</tissue>
    </source>
</reference>
<evidence type="ECO:0000313" key="4">
    <source>
        <dbReference type="Proteomes" id="UP001419268"/>
    </source>
</evidence>
<dbReference type="Pfam" id="PF13041">
    <property type="entry name" value="PPR_2"/>
    <property type="match status" value="1"/>
</dbReference>
<dbReference type="AlphaFoldDB" id="A0AAP0JHL8"/>
<dbReference type="Pfam" id="PF01535">
    <property type="entry name" value="PPR"/>
    <property type="match status" value="1"/>
</dbReference>